<organism evidence="1 2">
    <name type="scientific">[Candida] railenensis</name>
    <dbReference type="NCBI Taxonomy" id="45579"/>
    <lineage>
        <taxon>Eukaryota</taxon>
        <taxon>Fungi</taxon>
        <taxon>Dikarya</taxon>
        <taxon>Ascomycota</taxon>
        <taxon>Saccharomycotina</taxon>
        <taxon>Pichiomycetes</taxon>
        <taxon>Debaryomycetaceae</taxon>
        <taxon>Kurtzmaniella</taxon>
    </lineage>
</organism>
<comment type="caution">
    <text evidence="1">The sequence shown here is derived from an EMBL/GenBank/DDBJ whole genome shotgun (WGS) entry which is preliminary data.</text>
</comment>
<dbReference type="EMBL" id="CAKXYY010000022">
    <property type="protein sequence ID" value="CAH2355134.1"/>
    <property type="molecule type" value="Genomic_DNA"/>
</dbReference>
<protein>
    <submittedName>
        <fullName evidence="1">Uncharacterized protein</fullName>
    </submittedName>
</protein>
<name>A0A9P0W107_9ASCO</name>
<dbReference type="OrthoDB" id="4072889at2759"/>
<accession>A0A9P0W107</accession>
<sequence length="145" mass="16639">MVFLSSIKSFFVTFLLAYTVYLFSYKCDKLNETPLEHGIQTVFHPLSHAHNQVCDSLNKGVNFVTPYLDSFHAKVASHQLYKDYKVQDKVDCAGGYYSKYAQPYVLQVFQLVETYEEILIAHLLVVWAKIQAFYASEVAPKLKLA</sequence>
<reference evidence="1" key="1">
    <citation type="submission" date="2022-03" db="EMBL/GenBank/DDBJ databases">
        <authorList>
            <person name="Legras J.-L."/>
            <person name="Devillers H."/>
            <person name="Grondin C."/>
        </authorList>
    </citation>
    <scope>NUCLEOTIDE SEQUENCE</scope>
    <source>
        <strain evidence="1">CLIB 1423</strain>
    </source>
</reference>
<evidence type="ECO:0000313" key="2">
    <source>
        <dbReference type="Proteomes" id="UP000837801"/>
    </source>
</evidence>
<evidence type="ECO:0000313" key="1">
    <source>
        <dbReference type="EMBL" id="CAH2355134.1"/>
    </source>
</evidence>
<keyword evidence="2" id="KW-1185">Reference proteome</keyword>
<proteinExistence type="predicted"/>
<gene>
    <name evidence="1" type="ORF">CLIB1423_22S00518</name>
</gene>
<dbReference type="AlphaFoldDB" id="A0A9P0W107"/>
<dbReference type="Proteomes" id="UP000837801">
    <property type="component" value="Unassembled WGS sequence"/>
</dbReference>